<dbReference type="InterPro" id="IPR003737">
    <property type="entry name" value="GlcNAc_PI_deacetylase-related"/>
</dbReference>
<keyword evidence="2" id="KW-0479">Metal-binding</keyword>
<accession>A0A173LLX7</accession>
<evidence type="ECO:0000256" key="1">
    <source>
        <dbReference type="ARBA" id="ARBA00022833"/>
    </source>
</evidence>
<dbReference type="EC" id="3.5.1.115" evidence="2"/>
<dbReference type="AlphaFoldDB" id="A0A173LLX7"/>
<feature type="binding site" evidence="2">
    <location>
        <position position="12"/>
    </location>
    <ligand>
        <name>Zn(2+)</name>
        <dbReference type="ChEBI" id="CHEBI:29105"/>
    </ligand>
</feature>
<name>A0A173LLX7_9ACTN</name>
<comment type="cofactor">
    <cofactor evidence="2">
        <name>Zn(2+)</name>
        <dbReference type="ChEBI" id="CHEBI:29105"/>
    </cofactor>
    <text evidence="2">Binds 1 zinc ion per subunit.</text>
</comment>
<evidence type="ECO:0000313" key="3">
    <source>
        <dbReference type="EMBL" id="ANI92903.1"/>
    </source>
</evidence>
<dbReference type="RefSeq" id="WP_067475052.1">
    <property type="nucleotide sequence ID" value="NZ_CP015961.1"/>
</dbReference>
<dbReference type="PANTHER" id="PTHR12993:SF11">
    <property type="entry name" value="N-ACETYLGLUCOSAMINYL-PHOSPHATIDYLINOSITOL DE-N-ACETYLASE"/>
    <property type="match status" value="1"/>
</dbReference>
<keyword evidence="4" id="KW-1185">Reference proteome</keyword>
<sequence length="301" mass="33742">MPGLRLLAVHAHPDDESSKGAATMARYVAEGHDVLVATATGGEAGSILNPAMDTAEVRDNISAVRHEEMSRAAAALGVSHLWMGYVDSGLPEGDPMPALPEGSFATLDPDVPTQKLVRIIREFRPHVVITYDENGGYPHPDHIQVHKISMAAYDAAADPEYHPELGEAWPVQKLYYTHGFLLSRFKLLDEATYKLTGEHPFEDWFKRAEERGTKDIMDRVTTRVPCGEYFRQRDDALLAHATQIDPTGMFFRVPLDVQRNVWPTEEFELARTRLDLPDYGEPDFEDDLFNGVQGNEPEWSI</sequence>
<dbReference type="Proteomes" id="UP000186104">
    <property type="component" value="Chromosome"/>
</dbReference>
<dbReference type="PANTHER" id="PTHR12993">
    <property type="entry name" value="N-ACETYLGLUCOSAMINYL-PHOSPHATIDYLINOSITOL DE-N-ACETYLASE-RELATED"/>
    <property type="match status" value="1"/>
</dbReference>
<feature type="binding site" evidence="2">
    <location>
        <position position="15"/>
    </location>
    <ligand>
        <name>Zn(2+)</name>
        <dbReference type="ChEBI" id="CHEBI:29105"/>
    </ligand>
</feature>
<reference evidence="3 4" key="1">
    <citation type="submission" date="2016-06" db="EMBL/GenBank/DDBJ databases">
        <title>Complete genome sequence of a saline-alkali tolerant type strain Dietzia timorensis ID05-A0528T.</title>
        <authorList>
            <person name="Wu X."/>
        </authorList>
    </citation>
    <scope>NUCLEOTIDE SEQUENCE [LARGE SCALE GENOMIC DNA]</scope>
    <source>
        <strain evidence="3 4">ID05-A0528</strain>
    </source>
</reference>
<keyword evidence="1 2" id="KW-0862">Zinc</keyword>
<dbReference type="Pfam" id="PF02585">
    <property type="entry name" value="PIG-L"/>
    <property type="match status" value="1"/>
</dbReference>
<comment type="subunit">
    <text evidence="2">Monomer.</text>
</comment>
<evidence type="ECO:0000256" key="2">
    <source>
        <dbReference type="HAMAP-Rule" id="MF_01482"/>
    </source>
</evidence>
<dbReference type="GO" id="GO:0010126">
    <property type="term" value="P:mycothiol metabolic process"/>
    <property type="evidence" value="ECO:0007669"/>
    <property type="project" value="UniProtKB-UniRule"/>
</dbReference>
<dbReference type="KEGG" id="dtm:BJL86_2136"/>
<keyword evidence="2" id="KW-0378">Hydrolase</keyword>
<dbReference type="STRING" id="499555.BJL86_2136"/>
<dbReference type="Gene3D" id="3.40.50.10320">
    <property type="entry name" value="LmbE-like"/>
    <property type="match status" value="1"/>
</dbReference>
<dbReference type="HAMAP" id="MF_01482">
    <property type="entry name" value="Mca"/>
    <property type="match status" value="1"/>
</dbReference>
<proteinExistence type="inferred from homology"/>
<dbReference type="EMBL" id="CP015961">
    <property type="protein sequence ID" value="ANI92903.1"/>
    <property type="molecule type" value="Genomic_DNA"/>
</dbReference>
<dbReference type="SUPFAM" id="SSF102588">
    <property type="entry name" value="LmbE-like"/>
    <property type="match status" value="1"/>
</dbReference>
<comment type="function">
    <text evidence="2">A mycothiol (MSH, N-acetylcysteinyl-glucosaminyl-inositol) S-conjugate amidase, it recycles conjugated MSH to the N-acetyl cysteine conjugate (AcCys S-conjugate, a mercapturic acid) and the MSH precursor. Involved in MSH-dependent detoxification of a number of alkylating agents and antibiotics.</text>
</comment>
<protein>
    <recommendedName>
        <fullName evidence="2">Mycothiol S-conjugate amidase</fullName>
        <ecNumber evidence="2">3.5.1.115</ecNumber>
    </recommendedName>
</protein>
<evidence type="ECO:0000313" key="4">
    <source>
        <dbReference type="Proteomes" id="UP000186104"/>
    </source>
</evidence>
<comment type="catalytic activity">
    <reaction evidence="2">
        <text>mycothiol S-conjugate + H2O = an N-acetyl-L-cysteine-S-conjugate + 1D-myo-inositol 2-amino-2-deoxy-alpha-D-glucopyranoside</text>
        <dbReference type="Rhea" id="RHEA:36543"/>
        <dbReference type="ChEBI" id="CHEBI:15377"/>
        <dbReference type="ChEBI" id="CHEBI:58718"/>
        <dbReference type="ChEBI" id="CHEBI:58886"/>
        <dbReference type="ChEBI" id="CHEBI:59633"/>
        <dbReference type="EC" id="3.5.1.115"/>
    </reaction>
</comment>
<organism evidence="3 4">
    <name type="scientific">Dietzia timorensis</name>
    <dbReference type="NCBI Taxonomy" id="499555"/>
    <lineage>
        <taxon>Bacteria</taxon>
        <taxon>Bacillati</taxon>
        <taxon>Actinomycetota</taxon>
        <taxon>Actinomycetes</taxon>
        <taxon>Mycobacteriales</taxon>
        <taxon>Dietziaceae</taxon>
        <taxon>Dietzia</taxon>
    </lineage>
</organism>
<dbReference type="InterPro" id="IPR024078">
    <property type="entry name" value="LmbE-like_dom_sf"/>
</dbReference>
<dbReference type="GO" id="GO:0016811">
    <property type="term" value="F:hydrolase activity, acting on carbon-nitrogen (but not peptide) bonds, in linear amides"/>
    <property type="evidence" value="ECO:0007669"/>
    <property type="project" value="TreeGrafter"/>
</dbReference>
<feature type="binding site" evidence="2">
    <location>
        <position position="142"/>
    </location>
    <ligand>
        <name>Zn(2+)</name>
        <dbReference type="ChEBI" id="CHEBI:29105"/>
    </ligand>
</feature>
<dbReference type="OrthoDB" id="158614at2"/>
<dbReference type="NCBIfam" id="TIGR03446">
    <property type="entry name" value="mycothiol_Mca"/>
    <property type="match status" value="1"/>
</dbReference>
<gene>
    <name evidence="2" type="primary">mca</name>
    <name evidence="3" type="ORF">BJL86_2136</name>
</gene>
<dbReference type="GO" id="GO:0010127">
    <property type="term" value="P:mycothiol-dependent detoxification"/>
    <property type="evidence" value="ECO:0007669"/>
    <property type="project" value="UniProtKB-UniRule"/>
</dbReference>
<comment type="similarity">
    <text evidence="2">Belongs to the MshB deacetylase family. Mca subfamily.</text>
</comment>
<dbReference type="GO" id="GO:0008270">
    <property type="term" value="F:zinc ion binding"/>
    <property type="evidence" value="ECO:0007669"/>
    <property type="project" value="UniProtKB-UniRule"/>
</dbReference>
<dbReference type="InterPro" id="IPR017811">
    <property type="entry name" value="Mca"/>
</dbReference>